<feature type="domain" description="Bacterial repeat" evidence="2">
    <location>
        <begin position="46"/>
        <end position="104"/>
    </location>
</feature>
<keyword evidence="1" id="KW-0732">Signal</keyword>
<organism evidence="3 4">
    <name type="scientific">Candidatus Coproplasma avicola</name>
    <dbReference type="NCBI Taxonomy" id="2840744"/>
    <lineage>
        <taxon>Bacteria</taxon>
        <taxon>Bacillati</taxon>
        <taxon>Bacillota</taxon>
        <taxon>Clostridia</taxon>
        <taxon>Eubacteriales</taxon>
        <taxon>Candidatus Coproplasma</taxon>
    </lineage>
</organism>
<gene>
    <name evidence="3" type="ORF">IAB94_05150</name>
</gene>
<dbReference type="InterPro" id="IPR044060">
    <property type="entry name" value="Bacterial_rp_domain"/>
</dbReference>
<feature type="signal peptide" evidence="1">
    <location>
        <begin position="1"/>
        <end position="23"/>
    </location>
</feature>
<dbReference type="AlphaFoldDB" id="A0A9D1E775"/>
<name>A0A9D1E775_9FIRM</name>
<reference evidence="3" key="1">
    <citation type="submission" date="2020-10" db="EMBL/GenBank/DDBJ databases">
        <authorList>
            <person name="Gilroy R."/>
        </authorList>
    </citation>
    <scope>NUCLEOTIDE SEQUENCE</scope>
    <source>
        <strain evidence="3">ChiW16-3235</strain>
    </source>
</reference>
<accession>A0A9D1E775</accession>
<reference evidence="3" key="2">
    <citation type="journal article" date="2021" name="PeerJ">
        <title>Extensive microbial diversity within the chicken gut microbiome revealed by metagenomics and culture.</title>
        <authorList>
            <person name="Gilroy R."/>
            <person name="Ravi A."/>
            <person name="Getino M."/>
            <person name="Pursley I."/>
            <person name="Horton D.L."/>
            <person name="Alikhan N.F."/>
            <person name="Baker D."/>
            <person name="Gharbi K."/>
            <person name="Hall N."/>
            <person name="Watson M."/>
            <person name="Adriaenssens E.M."/>
            <person name="Foster-Nyarko E."/>
            <person name="Jarju S."/>
            <person name="Secka A."/>
            <person name="Antonio M."/>
            <person name="Oren A."/>
            <person name="Chaudhuri R.R."/>
            <person name="La Ragione R."/>
            <person name="Hildebrand F."/>
            <person name="Pallen M.J."/>
        </authorList>
    </citation>
    <scope>NUCLEOTIDE SEQUENCE</scope>
    <source>
        <strain evidence="3">ChiW16-3235</strain>
    </source>
</reference>
<dbReference type="EMBL" id="DVHK01000109">
    <property type="protein sequence ID" value="HIR67412.1"/>
    <property type="molecule type" value="Genomic_DNA"/>
</dbReference>
<sequence length="333" mass="36310">MKRMSRLLSVLLGAVLVAGTILIAGCQTEGGGTTEPEREVCLVEVEGGSGGGYYYKDTNCTVVADEVEGKQFMKWVSGNRELSDSSTYVFTVTEDISLEAVFADDVDVKDLCDINVKFGTGSGRYFAGTERELKVSEEYSALTFAGWEATYKDDNGQDVTEVISTQNPYTLTVERDMDIKACFESATLATPDNSEGQHFRIAANGAYEFDREKNADGSRKTVFVLGVAYLQYRMYDSADPEAQPIAVFKIVPIANPATDGAKAYLENSEGQRQDLKGPLGDLYHDEDAGKAQIRILLGIETGKTYYFDVQAIAVEDSPFVSSEISVRGPGCTF</sequence>
<evidence type="ECO:0000259" key="2">
    <source>
        <dbReference type="Pfam" id="PF18998"/>
    </source>
</evidence>
<dbReference type="Pfam" id="PF18998">
    <property type="entry name" value="Flg_new_2"/>
    <property type="match status" value="1"/>
</dbReference>
<evidence type="ECO:0000313" key="4">
    <source>
        <dbReference type="Proteomes" id="UP000823913"/>
    </source>
</evidence>
<evidence type="ECO:0000256" key="1">
    <source>
        <dbReference type="SAM" id="SignalP"/>
    </source>
</evidence>
<proteinExistence type="predicted"/>
<comment type="caution">
    <text evidence="3">The sequence shown here is derived from an EMBL/GenBank/DDBJ whole genome shotgun (WGS) entry which is preliminary data.</text>
</comment>
<protein>
    <recommendedName>
        <fullName evidence="2">Bacterial repeat domain-containing protein</fullName>
    </recommendedName>
</protein>
<feature type="chain" id="PRO_5039283416" description="Bacterial repeat domain-containing protein" evidence="1">
    <location>
        <begin position="24"/>
        <end position="333"/>
    </location>
</feature>
<dbReference type="Proteomes" id="UP000823913">
    <property type="component" value="Unassembled WGS sequence"/>
</dbReference>
<dbReference type="PROSITE" id="PS51257">
    <property type="entry name" value="PROKAR_LIPOPROTEIN"/>
    <property type="match status" value="1"/>
</dbReference>
<evidence type="ECO:0000313" key="3">
    <source>
        <dbReference type="EMBL" id="HIR67412.1"/>
    </source>
</evidence>